<evidence type="ECO:0000256" key="1">
    <source>
        <dbReference type="SAM" id="Phobius"/>
    </source>
</evidence>
<comment type="caution">
    <text evidence="2">The sequence shown here is derived from an EMBL/GenBank/DDBJ whole genome shotgun (WGS) entry which is preliminary data.</text>
</comment>
<evidence type="ECO:0000313" key="3">
    <source>
        <dbReference type="Proteomes" id="UP000075377"/>
    </source>
</evidence>
<dbReference type="AlphaFoldDB" id="A0A149UQQ9"/>
<feature type="transmembrane region" description="Helical" evidence="1">
    <location>
        <begin position="55"/>
        <end position="77"/>
    </location>
</feature>
<gene>
    <name evidence="2" type="ORF">AD951_03170</name>
</gene>
<reference evidence="2 3" key="1">
    <citation type="submission" date="2015-06" db="EMBL/GenBank/DDBJ databases">
        <title>Improved classification and identification of acetic acid bacteria using matrix-assisted laser desorption/ionization time-of-flight mass spectrometry; Gluconobacter nephelii and Gluconobacter uchimurae are later heterotypic synonyms of Gluconobacter japonicus and Gluconobacter oxydans, respectively.</title>
        <authorList>
            <person name="Li L."/>
            <person name="Cleenwerck I."/>
            <person name="De Vuyst L."/>
            <person name="Vandamme P."/>
        </authorList>
    </citation>
    <scope>NUCLEOTIDE SEQUENCE [LARGE SCALE GENOMIC DNA]</scope>
    <source>
        <strain evidence="2 3">LMG 1699</strain>
    </source>
</reference>
<proteinExistence type="predicted"/>
<sequence length="103" mass="11289">MSFHARAEIRRFSATRYEHGQRPLKLPSMLSALYNVQGRLFNLPSTDRSAWNKPLYLSGIVALLGAWASMTGALLASELFNRAGTDRAHGQAIAATLPGQSFL</sequence>
<keyword evidence="1" id="KW-0812">Transmembrane</keyword>
<dbReference type="EMBL" id="LHZX01000233">
    <property type="protein sequence ID" value="KXV70320.1"/>
    <property type="molecule type" value="Genomic_DNA"/>
</dbReference>
<dbReference type="RefSeq" id="WP_061499190.1">
    <property type="nucleotide sequence ID" value="NZ_LHZX01000233.1"/>
</dbReference>
<keyword evidence="1" id="KW-1133">Transmembrane helix</keyword>
<accession>A0A149UQQ9</accession>
<protein>
    <submittedName>
        <fullName evidence="2">Uncharacterized protein</fullName>
    </submittedName>
</protein>
<dbReference type="PATRIC" id="fig|178901.14.peg.1249"/>
<keyword evidence="1" id="KW-0472">Membrane</keyword>
<dbReference type="Proteomes" id="UP000075377">
    <property type="component" value="Unassembled WGS sequence"/>
</dbReference>
<name>A0A149UQQ9_9PROT</name>
<organism evidence="2 3">
    <name type="scientific">Acetobacter malorum</name>
    <dbReference type="NCBI Taxonomy" id="178901"/>
    <lineage>
        <taxon>Bacteria</taxon>
        <taxon>Pseudomonadati</taxon>
        <taxon>Pseudomonadota</taxon>
        <taxon>Alphaproteobacteria</taxon>
        <taxon>Acetobacterales</taxon>
        <taxon>Acetobacteraceae</taxon>
        <taxon>Acetobacter</taxon>
    </lineage>
</organism>
<evidence type="ECO:0000313" key="2">
    <source>
        <dbReference type="EMBL" id="KXV70320.1"/>
    </source>
</evidence>